<feature type="non-terminal residue" evidence="1">
    <location>
        <position position="1"/>
    </location>
</feature>
<dbReference type="EMBL" id="AJWZ01009462">
    <property type="protein sequence ID" value="EKC51252.1"/>
    <property type="molecule type" value="Genomic_DNA"/>
</dbReference>
<organism evidence="1">
    <name type="scientific">human gut metagenome</name>
    <dbReference type="NCBI Taxonomy" id="408170"/>
    <lineage>
        <taxon>unclassified sequences</taxon>
        <taxon>metagenomes</taxon>
        <taxon>organismal metagenomes</taxon>
    </lineage>
</organism>
<comment type="caution">
    <text evidence="1">The sequence shown here is derived from an EMBL/GenBank/DDBJ whole genome shotgun (WGS) entry which is preliminary data.</text>
</comment>
<name>K1RRH8_9ZZZZ</name>
<protein>
    <submittedName>
        <fullName evidence="1">ABC-type polar amino acid transport system, ATPase component</fullName>
    </submittedName>
</protein>
<accession>K1RRH8</accession>
<sequence>RCCNYVLHLENGQIQESYSIEDSDGRKRLLKFFLSDMKKEVSTE</sequence>
<dbReference type="AlphaFoldDB" id="K1RRH8"/>
<gene>
    <name evidence="1" type="ORF">OBE_13694</name>
</gene>
<proteinExistence type="predicted"/>
<evidence type="ECO:0000313" key="1">
    <source>
        <dbReference type="EMBL" id="EKC51252.1"/>
    </source>
</evidence>
<reference evidence="1" key="1">
    <citation type="journal article" date="2013" name="Environ. Microbiol.">
        <title>Microbiota from the distal guts of lean and obese adolescents exhibit partial functional redundancy besides clear differences in community structure.</title>
        <authorList>
            <person name="Ferrer M."/>
            <person name="Ruiz A."/>
            <person name="Lanza F."/>
            <person name="Haange S.B."/>
            <person name="Oberbach A."/>
            <person name="Till H."/>
            <person name="Bargiela R."/>
            <person name="Campoy C."/>
            <person name="Segura M.T."/>
            <person name="Richter M."/>
            <person name="von Bergen M."/>
            <person name="Seifert J."/>
            <person name="Suarez A."/>
        </authorList>
    </citation>
    <scope>NUCLEOTIDE SEQUENCE</scope>
</reference>